<keyword evidence="3" id="KW-0813">Transport</keyword>
<reference evidence="9" key="1">
    <citation type="submission" date="2021-02" db="EMBL/GenBank/DDBJ databases">
        <title>Infant gut strain persistence is associated with maternal origin, phylogeny, and functional potential including surface adhesion and iron acquisition.</title>
        <authorList>
            <person name="Lou Y.C."/>
        </authorList>
    </citation>
    <scope>NUCLEOTIDE SEQUENCE</scope>
    <source>
        <strain evidence="9">L3_101_000M1_dasL3_101_000M1_concoct_87</strain>
    </source>
</reference>
<evidence type="ECO:0000256" key="2">
    <source>
        <dbReference type="ARBA" id="ARBA00008335"/>
    </source>
</evidence>
<feature type="domain" description="Major facilitator superfamily (MFS) profile" evidence="8">
    <location>
        <begin position="8"/>
        <end position="387"/>
    </location>
</feature>
<proteinExistence type="inferred from homology"/>
<comment type="caution">
    <text evidence="9">The sequence shown here is derived from an EMBL/GenBank/DDBJ whole genome shotgun (WGS) entry which is preliminary data.</text>
</comment>
<dbReference type="Proteomes" id="UP000759273">
    <property type="component" value="Unassembled WGS sequence"/>
</dbReference>
<feature type="transmembrane region" description="Helical" evidence="7">
    <location>
        <begin position="328"/>
        <end position="348"/>
    </location>
</feature>
<evidence type="ECO:0000256" key="6">
    <source>
        <dbReference type="ARBA" id="ARBA00023136"/>
    </source>
</evidence>
<keyword evidence="4 7" id="KW-0812">Transmembrane</keyword>
<dbReference type="InterPro" id="IPR036259">
    <property type="entry name" value="MFS_trans_sf"/>
</dbReference>
<comment type="similarity">
    <text evidence="2">Belongs to the major facilitator superfamily.</text>
</comment>
<dbReference type="PANTHER" id="PTHR23514:SF3">
    <property type="entry name" value="BYPASS OF STOP CODON PROTEIN 6"/>
    <property type="match status" value="1"/>
</dbReference>
<evidence type="ECO:0000313" key="10">
    <source>
        <dbReference type="Proteomes" id="UP000759273"/>
    </source>
</evidence>
<accession>A0A943DDD9</accession>
<dbReference type="PROSITE" id="PS50850">
    <property type="entry name" value="MFS"/>
    <property type="match status" value="1"/>
</dbReference>
<evidence type="ECO:0000256" key="1">
    <source>
        <dbReference type="ARBA" id="ARBA00004651"/>
    </source>
</evidence>
<name>A0A943DDD9_9FIRM</name>
<dbReference type="Gene3D" id="1.20.1250.20">
    <property type="entry name" value="MFS general substrate transporter like domains"/>
    <property type="match status" value="2"/>
</dbReference>
<dbReference type="InterPro" id="IPR011701">
    <property type="entry name" value="MFS"/>
</dbReference>
<feature type="transmembrane region" description="Helical" evidence="7">
    <location>
        <begin position="299"/>
        <end position="321"/>
    </location>
</feature>
<keyword evidence="5 7" id="KW-1133">Transmembrane helix</keyword>
<dbReference type="InterPro" id="IPR020846">
    <property type="entry name" value="MFS_dom"/>
</dbReference>
<evidence type="ECO:0000313" key="9">
    <source>
        <dbReference type="EMBL" id="MBS5332382.1"/>
    </source>
</evidence>
<dbReference type="PANTHER" id="PTHR23514">
    <property type="entry name" value="BYPASS OF STOP CODON PROTEIN 6"/>
    <property type="match status" value="1"/>
</dbReference>
<evidence type="ECO:0000256" key="3">
    <source>
        <dbReference type="ARBA" id="ARBA00022448"/>
    </source>
</evidence>
<feature type="transmembrane region" description="Helical" evidence="7">
    <location>
        <begin position="124"/>
        <end position="141"/>
    </location>
</feature>
<evidence type="ECO:0000256" key="4">
    <source>
        <dbReference type="ARBA" id="ARBA00022692"/>
    </source>
</evidence>
<evidence type="ECO:0000259" key="8">
    <source>
        <dbReference type="PROSITE" id="PS50850"/>
    </source>
</evidence>
<sequence length="389" mass="41900">MAKKWSSRLTFFAFVVLMVGLGSNDSLRGIFSTIFQEHFSLTTTQLGLIVTASYIGNLVFLLVGGNLSTRFSKKRVLQVLILIWMAALALFAFTSNYTVLLIGMALALGSSTLLNTTMNLITPLLFATAPGFFVNFLFFTQEIGTSGSQYILGSHADGFAFWQHTNLVLLILGAVAFVLLLFCNVPEEAAAPADAPAQKGGYDWRIIVPYVLVFGFYFIAEHGVMNWMVAYGVDGLGLPQASAAKYLSVFFGGMMIGRLCLSPLVDKLGALKSLAAFGGVSCVLYLIGSLGGAVTMPVWAISGLSFSILYPTLVMSIRLYFPAQQVSGAAGTILSIASLADILFNVGFGKLVDMTGYAVSIRVLPLSALAFFIVFILFTKFCKPTQKLK</sequence>
<dbReference type="SUPFAM" id="SSF103473">
    <property type="entry name" value="MFS general substrate transporter"/>
    <property type="match status" value="1"/>
</dbReference>
<gene>
    <name evidence="9" type="ORF">KHY36_07635</name>
</gene>
<dbReference type="AlphaFoldDB" id="A0A943DDD9"/>
<feature type="transmembrane region" description="Helical" evidence="7">
    <location>
        <begin position="46"/>
        <end position="64"/>
    </location>
</feature>
<dbReference type="Pfam" id="PF07690">
    <property type="entry name" value="MFS_1"/>
    <property type="match status" value="1"/>
</dbReference>
<dbReference type="GO" id="GO:0022857">
    <property type="term" value="F:transmembrane transporter activity"/>
    <property type="evidence" value="ECO:0007669"/>
    <property type="project" value="InterPro"/>
</dbReference>
<dbReference type="InterPro" id="IPR051788">
    <property type="entry name" value="MFS_Transporter"/>
</dbReference>
<protein>
    <submittedName>
        <fullName evidence="9">MFS transporter</fullName>
    </submittedName>
</protein>
<comment type="subcellular location">
    <subcellularLocation>
        <location evidence="1">Cell membrane</location>
        <topology evidence="1">Multi-pass membrane protein</topology>
    </subcellularLocation>
</comment>
<feature type="transmembrane region" description="Helical" evidence="7">
    <location>
        <begin position="273"/>
        <end position="293"/>
    </location>
</feature>
<feature type="transmembrane region" description="Helical" evidence="7">
    <location>
        <begin position="76"/>
        <end position="93"/>
    </location>
</feature>
<feature type="transmembrane region" description="Helical" evidence="7">
    <location>
        <begin position="354"/>
        <end position="379"/>
    </location>
</feature>
<evidence type="ECO:0000256" key="5">
    <source>
        <dbReference type="ARBA" id="ARBA00022989"/>
    </source>
</evidence>
<keyword evidence="6 7" id="KW-0472">Membrane</keyword>
<dbReference type="EMBL" id="JAGZGG010000015">
    <property type="protein sequence ID" value="MBS5332382.1"/>
    <property type="molecule type" value="Genomic_DNA"/>
</dbReference>
<feature type="transmembrane region" description="Helical" evidence="7">
    <location>
        <begin position="161"/>
        <end position="182"/>
    </location>
</feature>
<dbReference type="GO" id="GO:0005886">
    <property type="term" value="C:plasma membrane"/>
    <property type="evidence" value="ECO:0007669"/>
    <property type="project" value="UniProtKB-SubCell"/>
</dbReference>
<organism evidence="9 10">
    <name type="scientific">Subdoligranulum variabile</name>
    <dbReference type="NCBI Taxonomy" id="214851"/>
    <lineage>
        <taxon>Bacteria</taxon>
        <taxon>Bacillati</taxon>
        <taxon>Bacillota</taxon>
        <taxon>Clostridia</taxon>
        <taxon>Eubacteriales</taxon>
        <taxon>Oscillospiraceae</taxon>
        <taxon>Subdoligranulum</taxon>
    </lineage>
</organism>
<feature type="transmembrane region" description="Helical" evidence="7">
    <location>
        <begin position="202"/>
        <end position="220"/>
    </location>
</feature>
<evidence type="ECO:0000256" key="7">
    <source>
        <dbReference type="SAM" id="Phobius"/>
    </source>
</evidence>